<evidence type="ECO:0000313" key="2">
    <source>
        <dbReference type="Proteomes" id="UP001066276"/>
    </source>
</evidence>
<name>A0AAV7SD14_PLEWA</name>
<comment type="caution">
    <text evidence="1">The sequence shown here is derived from an EMBL/GenBank/DDBJ whole genome shotgun (WGS) entry which is preliminary data.</text>
</comment>
<organism evidence="1 2">
    <name type="scientific">Pleurodeles waltl</name>
    <name type="common">Iberian ribbed newt</name>
    <dbReference type="NCBI Taxonomy" id="8319"/>
    <lineage>
        <taxon>Eukaryota</taxon>
        <taxon>Metazoa</taxon>
        <taxon>Chordata</taxon>
        <taxon>Craniata</taxon>
        <taxon>Vertebrata</taxon>
        <taxon>Euteleostomi</taxon>
        <taxon>Amphibia</taxon>
        <taxon>Batrachia</taxon>
        <taxon>Caudata</taxon>
        <taxon>Salamandroidea</taxon>
        <taxon>Salamandridae</taxon>
        <taxon>Pleurodelinae</taxon>
        <taxon>Pleurodeles</taxon>
    </lineage>
</organism>
<evidence type="ECO:0000313" key="1">
    <source>
        <dbReference type="EMBL" id="KAJ1162060.1"/>
    </source>
</evidence>
<gene>
    <name evidence="1" type="ORF">NDU88_002539</name>
</gene>
<sequence length="190" mass="20863">MDEEVLDYDDFVEPVTSQKRLVLSREMAGEVQGGRPKAHCQEVGGLPRVTEILWLATGSGCPEDGHTGGVVGSKRLKMLELVQQSIAPSTRRTYFQVWLEFLNSGTVRRVGGIDVISRRQEDAVRFVMQQIEAGLAAVTILGCVGGPDKVCAVWIVGHSFVRWAEKQASSWHFGRQLGILGDNLVLMVQG</sequence>
<protein>
    <submittedName>
        <fullName evidence="1">Uncharacterized protein</fullName>
    </submittedName>
</protein>
<accession>A0AAV7SD14</accession>
<proteinExistence type="predicted"/>
<dbReference type="Proteomes" id="UP001066276">
    <property type="component" value="Chromosome 4_2"/>
</dbReference>
<keyword evidence="2" id="KW-1185">Reference proteome</keyword>
<dbReference type="EMBL" id="JANPWB010000008">
    <property type="protein sequence ID" value="KAJ1162060.1"/>
    <property type="molecule type" value="Genomic_DNA"/>
</dbReference>
<reference evidence="1" key="1">
    <citation type="journal article" date="2022" name="bioRxiv">
        <title>Sequencing and chromosome-scale assembly of the giantPleurodeles waltlgenome.</title>
        <authorList>
            <person name="Brown T."/>
            <person name="Elewa A."/>
            <person name="Iarovenko S."/>
            <person name="Subramanian E."/>
            <person name="Araus A.J."/>
            <person name="Petzold A."/>
            <person name="Susuki M."/>
            <person name="Suzuki K.-i.T."/>
            <person name="Hayashi T."/>
            <person name="Toyoda A."/>
            <person name="Oliveira C."/>
            <person name="Osipova E."/>
            <person name="Leigh N.D."/>
            <person name="Simon A."/>
            <person name="Yun M.H."/>
        </authorList>
    </citation>
    <scope>NUCLEOTIDE SEQUENCE</scope>
    <source>
        <strain evidence="1">20211129_DDA</strain>
        <tissue evidence="1">Liver</tissue>
    </source>
</reference>
<dbReference type="AlphaFoldDB" id="A0AAV7SD14"/>